<dbReference type="PROSITE" id="PS50846">
    <property type="entry name" value="HMA_2"/>
    <property type="match status" value="1"/>
</dbReference>
<dbReference type="Proteomes" id="UP000199158">
    <property type="component" value="Unassembled WGS sequence"/>
</dbReference>
<protein>
    <submittedName>
        <fullName evidence="2">Heavy-metal-associated domain-containing protein</fullName>
    </submittedName>
</protein>
<dbReference type="InterPro" id="IPR006121">
    <property type="entry name" value="HMA_dom"/>
</dbReference>
<sequence>MDTILCSVSGIQNKECKTQLKNALDKIKGVQEIGVNLTTGTVKVEYNEPATEMDIKNCIEHTGFKIIYE</sequence>
<reference evidence="2 3" key="1">
    <citation type="submission" date="2016-10" db="EMBL/GenBank/DDBJ databases">
        <authorList>
            <person name="de Groot N.N."/>
        </authorList>
    </citation>
    <scope>NUCLEOTIDE SEQUENCE [LARGE SCALE GENOMIC DNA]</scope>
    <source>
        <strain evidence="2 3">CGMCC 1.5070</strain>
    </source>
</reference>
<dbReference type="GO" id="GO:0046872">
    <property type="term" value="F:metal ion binding"/>
    <property type="evidence" value="ECO:0007669"/>
    <property type="project" value="InterPro"/>
</dbReference>
<dbReference type="Pfam" id="PF00403">
    <property type="entry name" value="HMA"/>
    <property type="match status" value="1"/>
</dbReference>
<dbReference type="InterPro" id="IPR036163">
    <property type="entry name" value="HMA_dom_sf"/>
</dbReference>
<proteinExistence type="predicted"/>
<evidence type="ECO:0000313" key="2">
    <source>
        <dbReference type="EMBL" id="SEN08744.1"/>
    </source>
</evidence>
<evidence type="ECO:0000313" key="3">
    <source>
        <dbReference type="Proteomes" id="UP000199158"/>
    </source>
</evidence>
<feature type="domain" description="HMA" evidence="1">
    <location>
        <begin position="2"/>
        <end position="67"/>
    </location>
</feature>
<keyword evidence="3" id="KW-1185">Reference proteome</keyword>
<dbReference type="STRING" id="474960.SAMN05216180_2707"/>
<dbReference type="Gene3D" id="3.30.70.100">
    <property type="match status" value="1"/>
</dbReference>
<organism evidence="2 3">
    <name type="scientific">Hydrogenoanaerobacterium saccharovorans</name>
    <dbReference type="NCBI Taxonomy" id="474960"/>
    <lineage>
        <taxon>Bacteria</taxon>
        <taxon>Bacillati</taxon>
        <taxon>Bacillota</taxon>
        <taxon>Clostridia</taxon>
        <taxon>Eubacteriales</taxon>
        <taxon>Oscillospiraceae</taxon>
        <taxon>Hydrogenoanaerobacterium</taxon>
    </lineage>
</organism>
<evidence type="ECO:0000259" key="1">
    <source>
        <dbReference type="PROSITE" id="PS50846"/>
    </source>
</evidence>
<dbReference type="EMBL" id="FOCG01000003">
    <property type="protein sequence ID" value="SEN08744.1"/>
    <property type="molecule type" value="Genomic_DNA"/>
</dbReference>
<name>A0A1H8DPL0_9FIRM</name>
<dbReference type="AlphaFoldDB" id="A0A1H8DPL0"/>
<dbReference type="OrthoDB" id="1913655at2"/>
<dbReference type="CDD" id="cd00371">
    <property type="entry name" value="HMA"/>
    <property type="match status" value="1"/>
</dbReference>
<gene>
    <name evidence="2" type="ORF">SAMN05216180_2707</name>
</gene>
<accession>A0A1H8DPL0</accession>
<dbReference type="SUPFAM" id="SSF55008">
    <property type="entry name" value="HMA, heavy metal-associated domain"/>
    <property type="match status" value="1"/>
</dbReference>
<dbReference type="RefSeq" id="WP_092756066.1">
    <property type="nucleotide sequence ID" value="NZ_FOCG01000003.1"/>
</dbReference>